<dbReference type="Gene3D" id="3.40.50.10610">
    <property type="entry name" value="ABC-type transport auxiliary lipoprotein component"/>
    <property type="match status" value="1"/>
</dbReference>
<accession>A0A1Y6CR38</accession>
<dbReference type="GO" id="GO:0030234">
    <property type="term" value="F:enzyme regulator activity"/>
    <property type="evidence" value="ECO:0007669"/>
    <property type="project" value="TreeGrafter"/>
</dbReference>
<organism evidence="2 3">
    <name type="scientific">Pseudobacteriovorax antillogorgiicola</name>
    <dbReference type="NCBI Taxonomy" id="1513793"/>
    <lineage>
        <taxon>Bacteria</taxon>
        <taxon>Pseudomonadati</taxon>
        <taxon>Bdellovibrionota</taxon>
        <taxon>Oligoflexia</taxon>
        <taxon>Oligoflexales</taxon>
        <taxon>Pseudobacteriovoracaceae</taxon>
        <taxon>Pseudobacteriovorax</taxon>
    </lineage>
</organism>
<dbReference type="STRING" id="1513793.SAMN06296036_14220"/>
<name>A0A1Y6CR38_9BACT</name>
<gene>
    <name evidence="2" type="ORF">SAMN06296036_14220</name>
</gene>
<dbReference type="AlphaFoldDB" id="A0A1Y6CR38"/>
<dbReference type="GO" id="GO:0009252">
    <property type="term" value="P:peptidoglycan biosynthetic process"/>
    <property type="evidence" value="ECO:0007669"/>
    <property type="project" value="TreeGrafter"/>
</dbReference>
<dbReference type="GO" id="GO:0031241">
    <property type="term" value="C:periplasmic side of cell outer membrane"/>
    <property type="evidence" value="ECO:0007669"/>
    <property type="project" value="TreeGrafter"/>
</dbReference>
<dbReference type="Proteomes" id="UP000192907">
    <property type="component" value="Unassembled WGS sequence"/>
</dbReference>
<sequence>MKISRKVLGGLAAGVTLSLLQVSCAPSFEGAYSDPAKAEIVDDKWNETDARKTAQTIIASVVSKPWIVEHKTKTRQKPVVIVDMVENRTDEHIDTKALTEFIRDELINSGKVRFLNNQRRDAILKEIKYQNSGMVAKDSQKKAGRQIGADFLLGGAISSQVASQGGLKTVTYQTALTLTNLETSEIVWSGKELIKKRFKRAGAGW</sequence>
<dbReference type="EMBL" id="FWZT01000042">
    <property type="protein sequence ID" value="SMF82592.1"/>
    <property type="molecule type" value="Genomic_DNA"/>
</dbReference>
<protein>
    <recommendedName>
        <fullName evidence="1">Penicillin-binding protein activator LpoB</fullName>
    </recommendedName>
</protein>
<dbReference type="PANTHER" id="PTHR40593">
    <property type="entry name" value="PENICILLIN-BINDING PROTEIN ACTIVATOR LPOB"/>
    <property type="match status" value="1"/>
</dbReference>
<dbReference type="OrthoDB" id="5292104at2"/>
<reference evidence="3" key="1">
    <citation type="submission" date="2017-04" db="EMBL/GenBank/DDBJ databases">
        <authorList>
            <person name="Varghese N."/>
            <person name="Submissions S."/>
        </authorList>
    </citation>
    <scope>NUCLEOTIDE SEQUENCE [LARGE SCALE GENOMIC DNA]</scope>
    <source>
        <strain evidence="3">RKEM611</strain>
    </source>
</reference>
<dbReference type="PANTHER" id="PTHR40593:SF1">
    <property type="entry name" value="PENICILLIN-BINDING PROTEIN ACTIVATOR LPOB"/>
    <property type="match status" value="1"/>
</dbReference>
<dbReference type="RefSeq" id="WP_132326167.1">
    <property type="nucleotide sequence ID" value="NZ_FWZT01000042.1"/>
</dbReference>
<evidence type="ECO:0000256" key="1">
    <source>
        <dbReference type="NCBIfam" id="TIGR02722"/>
    </source>
</evidence>
<keyword evidence="3" id="KW-1185">Reference proteome</keyword>
<dbReference type="Pfam" id="PF13036">
    <property type="entry name" value="LpoB"/>
    <property type="match status" value="1"/>
</dbReference>
<proteinExistence type="predicted"/>
<dbReference type="NCBIfam" id="TIGR02722">
    <property type="entry name" value="lp"/>
    <property type="match status" value="1"/>
</dbReference>
<evidence type="ECO:0000313" key="3">
    <source>
        <dbReference type="Proteomes" id="UP000192907"/>
    </source>
</evidence>
<dbReference type="InterPro" id="IPR014094">
    <property type="entry name" value="LpoB"/>
</dbReference>
<evidence type="ECO:0000313" key="2">
    <source>
        <dbReference type="EMBL" id="SMF82592.1"/>
    </source>
</evidence>